<evidence type="ECO:0000256" key="1">
    <source>
        <dbReference type="ARBA" id="ARBA00004651"/>
    </source>
</evidence>
<dbReference type="AlphaFoldDB" id="A0A917HUH1"/>
<comment type="subcellular location">
    <subcellularLocation>
        <location evidence="1">Cell membrane</location>
        <topology evidence="1">Multi-pass membrane protein</topology>
    </subcellularLocation>
</comment>
<comment type="caution">
    <text evidence="9">The sequence shown here is derived from an EMBL/GenBank/DDBJ whole genome shotgun (WGS) entry which is preliminary data.</text>
</comment>
<dbReference type="GO" id="GO:0008233">
    <property type="term" value="F:peptidase activity"/>
    <property type="evidence" value="ECO:0007669"/>
    <property type="project" value="UniProtKB-KW"/>
</dbReference>
<keyword evidence="3" id="KW-0645">Protease</keyword>
<organism evidence="9 10">
    <name type="scientific">Polaribacter pacificus</name>
    <dbReference type="NCBI Taxonomy" id="1775173"/>
    <lineage>
        <taxon>Bacteria</taxon>
        <taxon>Pseudomonadati</taxon>
        <taxon>Bacteroidota</taxon>
        <taxon>Flavobacteriia</taxon>
        <taxon>Flavobacteriales</taxon>
        <taxon>Flavobacteriaceae</taxon>
    </lineage>
</organism>
<keyword evidence="2" id="KW-1003">Cell membrane</keyword>
<dbReference type="Pfam" id="PF09721">
    <property type="entry name" value="Exosortase_EpsH"/>
    <property type="match status" value="1"/>
</dbReference>
<dbReference type="EMBL" id="BMJW01000001">
    <property type="protein sequence ID" value="GGG90650.1"/>
    <property type="molecule type" value="Genomic_DNA"/>
</dbReference>
<protein>
    <recommendedName>
        <fullName evidence="11">Exosortase family protein XrtF</fullName>
    </recommendedName>
</protein>
<dbReference type="InterPro" id="IPR026323">
    <property type="entry name" value="Exosortase-related_prot_XrtF"/>
</dbReference>
<reference evidence="9" key="2">
    <citation type="submission" date="2020-09" db="EMBL/GenBank/DDBJ databases">
        <authorList>
            <person name="Sun Q."/>
            <person name="Zhou Y."/>
        </authorList>
    </citation>
    <scope>NUCLEOTIDE SEQUENCE</scope>
    <source>
        <strain evidence="9">CGMCC 1.15763</strain>
    </source>
</reference>
<keyword evidence="4 8" id="KW-0812">Transmembrane</keyword>
<dbReference type="InterPro" id="IPR026392">
    <property type="entry name" value="Exo/Archaeosortase_dom"/>
</dbReference>
<gene>
    <name evidence="9" type="ORF">GCM10011416_03900</name>
</gene>
<evidence type="ECO:0000256" key="8">
    <source>
        <dbReference type="SAM" id="Phobius"/>
    </source>
</evidence>
<accession>A0A917HUH1</accession>
<keyword evidence="10" id="KW-1185">Reference proteome</keyword>
<evidence type="ECO:0000313" key="10">
    <source>
        <dbReference type="Proteomes" id="UP000633278"/>
    </source>
</evidence>
<keyword evidence="7 8" id="KW-0472">Membrane</keyword>
<feature type="transmembrane region" description="Helical" evidence="8">
    <location>
        <begin position="129"/>
        <end position="147"/>
    </location>
</feature>
<keyword evidence="6 8" id="KW-1133">Transmembrane helix</keyword>
<reference evidence="9" key="1">
    <citation type="journal article" date="2014" name="Int. J. Syst. Evol. Microbiol.">
        <title>Complete genome sequence of Corynebacterium casei LMG S-19264T (=DSM 44701T), isolated from a smear-ripened cheese.</title>
        <authorList>
            <consortium name="US DOE Joint Genome Institute (JGI-PGF)"/>
            <person name="Walter F."/>
            <person name="Albersmeier A."/>
            <person name="Kalinowski J."/>
            <person name="Ruckert C."/>
        </authorList>
    </citation>
    <scope>NUCLEOTIDE SEQUENCE</scope>
    <source>
        <strain evidence="9">CGMCC 1.15763</strain>
    </source>
</reference>
<dbReference type="GO" id="GO:0006508">
    <property type="term" value="P:proteolysis"/>
    <property type="evidence" value="ECO:0007669"/>
    <property type="project" value="UniProtKB-KW"/>
</dbReference>
<dbReference type="InterPro" id="IPR019127">
    <property type="entry name" value="Exosortase"/>
</dbReference>
<evidence type="ECO:0000313" key="9">
    <source>
        <dbReference type="EMBL" id="GGG90650.1"/>
    </source>
</evidence>
<feature type="transmembrane region" description="Helical" evidence="8">
    <location>
        <begin position="59"/>
        <end position="83"/>
    </location>
</feature>
<dbReference type="Proteomes" id="UP000633278">
    <property type="component" value="Unassembled WGS sequence"/>
</dbReference>
<evidence type="ECO:0000256" key="5">
    <source>
        <dbReference type="ARBA" id="ARBA00022801"/>
    </source>
</evidence>
<proteinExistence type="predicted"/>
<dbReference type="GO" id="GO:0005886">
    <property type="term" value="C:plasma membrane"/>
    <property type="evidence" value="ECO:0007669"/>
    <property type="project" value="UniProtKB-SubCell"/>
</dbReference>
<evidence type="ECO:0000256" key="6">
    <source>
        <dbReference type="ARBA" id="ARBA00022989"/>
    </source>
</evidence>
<evidence type="ECO:0008006" key="11">
    <source>
        <dbReference type="Google" id="ProtNLM"/>
    </source>
</evidence>
<name>A0A917HUH1_9FLAO</name>
<keyword evidence="5" id="KW-0378">Hydrolase</keyword>
<evidence type="ECO:0000256" key="7">
    <source>
        <dbReference type="ARBA" id="ARBA00023136"/>
    </source>
</evidence>
<dbReference type="NCBIfam" id="TIGR04178">
    <property type="entry name" value="exo_archaeo"/>
    <property type="match status" value="1"/>
</dbReference>
<sequence length="155" mass="17741">MYAYYLKNTQQKESQFVCAPLTATVANQTAGVLNFFGYHTKVIQHSEEMSVKILIDDVYIARVIEGCNSVSIIILFISFIIAFPGPLKTTLIFSVFGSLIIYGINILRIAILSVLLYKYPDQQVFLHNLVFPAIIYGTTFSLWVVWVHRYSNYKR</sequence>
<evidence type="ECO:0000256" key="3">
    <source>
        <dbReference type="ARBA" id="ARBA00022670"/>
    </source>
</evidence>
<evidence type="ECO:0000256" key="2">
    <source>
        <dbReference type="ARBA" id="ARBA00022475"/>
    </source>
</evidence>
<dbReference type="NCBIfam" id="TIGR04128">
    <property type="entry name" value="exoso_Fjoh_1448"/>
    <property type="match status" value="1"/>
</dbReference>
<evidence type="ECO:0000256" key="4">
    <source>
        <dbReference type="ARBA" id="ARBA00022692"/>
    </source>
</evidence>
<feature type="transmembrane region" description="Helical" evidence="8">
    <location>
        <begin position="90"/>
        <end position="117"/>
    </location>
</feature>